<dbReference type="InParanoid" id="A0A369JGS8"/>
<proteinExistence type="predicted"/>
<dbReference type="Gene3D" id="1.25.40.10">
    <property type="entry name" value="Tetratricopeptide repeat domain"/>
    <property type="match status" value="1"/>
</dbReference>
<feature type="compositionally biased region" description="Pro residues" evidence="1">
    <location>
        <begin position="417"/>
        <end position="428"/>
    </location>
</feature>
<evidence type="ECO:0000313" key="2">
    <source>
        <dbReference type="EMBL" id="RDB21379.1"/>
    </source>
</evidence>
<sequence length="523" mass="57434">MLRTRLSNRLPRRVLLRSAISLPRHRCQSNGRAPSREDTSTETSAFVQESFAKNTLFVLDVGKRALKFSLIGVLALGATAAAAYEGVHLWIEKVELAPELNEEVKKWEWDEETEKWTGDAAKGGTDPGLGFKGRHTVRAAWMAYNWGVGYSTAVIGSETSNEDGLIGPGGLRVIDASIQRTEDFLRTAISIAEKRSRRGQLNPHTITELVARHANVLARLGMQSLSESRSQYERAWTYFSGQEIEAARIALRLGDINSRLGQTSDAISWWSKAIQIIRGDVPDRLEDLPTELESAPSSPAAQRLLTTTLVSLSAFFAQSGQLKQAQAVEEAALGMLRSIPPPDSLSTASPPQALHALYLLQRSSLLSIHLAEVLHAQRKPVAASVQWLTSAAESSERVARVLTGQPLTPAKTFPNSTSPPPAEAPPLPTYLSSRSMRKTASSLLRDARRTSAEAWNLIGILHETRGKNITAALHCYERAVRWAGKSAENSDVQQPAEDTLESDWAVFFGNYTRAKRLVEQSKT</sequence>
<reference evidence="2" key="1">
    <citation type="submission" date="2018-04" db="EMBL/GenBank/DDBJ databases">
        <title>Whole genome sequencing of Hypsizygus marmoreus.</title>
        <authorList>
            <person name="Choi I.-G."/>
            <person name="Min B."/>
            <person name="Kim J.-G."/>
            <person name="Kim S."/>
            <person name="Oh Y.-L."/>
            <person name="Kong W.-S."/>
            <person name="Park H."/>
            <person name="Jeong J."/>
            <person name="Song E.-S."/>
        </authorList>
    </citation>
    <scope>NUCLEOTIDE SEQUENCE [LARGE SCALE GENOMIC DNA]</scope>
    <source>
        <strain evidence="2">51987-8</strain>
    </source>
</reference>
<gene>
    <name evidence="2" type="ORF">Hypma_011595</name>
</gene>
<dbReference type="OrthoDB" id="2524554at2759"/>
<dbReference type="STRING" id="39966.A0A369JGS8"/>
<accession>A0A369JGS8</accession>
<keyword evidence="3" id="KW-1185">Reference proteome</keyword>
<comment type="caution">
    <text evidence="2">The sequence shown here is derived from an EMBL/GenBank/DDBJ whole genome shotgun (WGS) entry which is preliminary data.</text>
</comment>
<evidence type="ECO:0000256" key="1">
    <source>
        <dbReference type="SAM" id="MobiDB-lite"/>
    </source>
</evidence>
<dbReference type="AlphaFoldDB" id="A0A369JGS8"/>
<dbReference type="InterPro" id="IPR011990">
    <property type="entry name" value="TPR-like_helical_dom_sf"/>
</dbReference>
<feature type="region of interest" description="Disordered" evidence="1">
    <location>
        <begin position="405"/>
        <end position="429"/>
    </location>
</feature>
<organism evidence="2 3">
    <name type="scientific">Hypsizygus marmoreus</name>
    <name type="common">White beech mushroom</name>
    <name type="synonym">Agaricus marmoreus</name>
    <dbReference type="NCBI Taxonomy" id="39966"/>
    <lineage>
        <taxon>Eukaryota</taxon>
        <taxon>Fungi</taxon>
        <taxon>Dikarya</taxon>
        <taxon>Basidiomycota</taxon>
        <taxon>Agaricomycotina</taxon>
        <taxon>Agaricomycetes</taxon>
        <taxon>Agaricomycetidae</taxon>
        <taxon>Agaricales</taxon>
        <taxon>Tricholomatineae</taxon>
        <taxon>Lyophyllaceae</taxon>
        <taxon>Hypsizygus</taxon>
    </lineage>
</organism>
<evidence type="ECO:0000313" key="3">
    <source>
        <dbReference type="Proteomes" id="UP000076154"/>
    </source>
</evidence>
<protein>
    <submittedName>
        <fullName evidence="2">Uncharacterized protein</fullName>
    </submittedName>
</protein>
<dbReference type="Proteomes" id="UP000076154">
    <property type="component" value="Unassembled WGS sequence"/>
</dbReference>
<dbReference type="EMBL" id="LUEZ02000055">
    <property type="protein sequence ID" value="RDB21379.1"/>
    <property type="molecule type" value="Genomic_DNA"/>
</dbReference>
<dbReference type="SUPFAM" id="SSF48452">
    <property type="entry name" value="TPR-like"/>
    <property type="match status" value="1"/>
</dbReference>
<name>A0A369JGS8_HYPMA</name>